<dbReference type="HAMAP" id="MF_00564">
    <property type="entry name" value="RNase_PH"/>
    <property type="match status" value="1"/>
</dbReference>
<feature type="binding site" evidence="7">
    <location>
        <begin position="125"/>
        <end position="127"/>
    </location>
    <ligand>
        <name>phosphate</name>
        <dbReference type="ChEBI" id="CHEBI:43474"/>
        <note>substrate</note>
    </ligand>
</feature>
<protein>
    <recommendedName>
        <fullName evidence="7">Ribonuclease PH</fullName>
        <shortName evidence="7">RNase PH</shortName>
        <ecNumber evidence="7">2.7.7.56</ecNumber>
    </recommendedName>
    <alternativeName>
        <fullName evidence="7">tRNA nucleotidyltransferase</fullName>
    </alternativeName>
</protein>
<dbReference type="RefSeq" id="WP_075698442.1">
    <property type="nucleotide sequence ID" value="NZ_MIEL01000006.1"/>
</dbReference>
<comment type="catalytic activity">
    <reaction evidence="7">
        <text>tRNA(n+1) + phosphate = tRNA(n) + a ribonucleoside 5'-diphosphate</text>
        <dbReference type="Rhea" id="RHEA:10628"/>
        <dbReference type="Rhea" id="RHEA-COMP:17343"/>
        <dbReference type="Rhea" id="RHEA-COMP:17344"/>
        <dbReference type="ChEBI" id="CHEBI:43474"/>
        <dbReference type="ChEBI" id="CHEBI:57930"/>
        <dbReference type="ChEBI" id="CHEBI:173114"/>
        <dbReference type="EC" id="2.7.7.56"/>
    </reaction>
</comment>
<dbReference type="SUPFAM" id="SSF54211">
    <property type="entry name" value="Ribosomal protein S5 domain 2-like"/>
    <property type="match status" value="1"/>
</dbReference>
<organism evidence="10 11">
    <name type="scientific">Pseudovibrio brasiliensis</name>
    <dbReference type="NCBI Taxonomy" id="1898042"/>
    <lineage>
        <taxon>Bacteria</taxon>
        <taxon>Pseudomonadati</taxon>
        <taxon>Pseudomonadota</taxon>
        <taxon>Alphaproteobacteria</taxon>
        <taxon>Hyphomicrobiales</taxon>
        <taxon>Stappiaceae</taxon>
        <taxon>Pseudovibrio</taxon>
    </lineage>
</organism>
<dbReference type="InterPro" id="IPR036345">
    <property type="entry name" value="ExoRNase_PH_dom2_sf"/>
</dbReference>
<keyword evidence="2 7" id="KW-0698">rRNA processing</keyword>
<keyword evidence="4 7" id="KW-0819">tRNA processing</keyword>
<keyword evidence="7" id="KW-0808">Transferase</keyword>
<evidence type="ECO:0000256" key="1">
    <source>
        <dbReference type="ARBA" id="ARBA00006678"/>
    </source>
</evidence>
<proteinExistence type="inferred from homology"/>
<evidence type="ECO:0000256" key="4">
    <source>
        <dbReference type="ARBA" id="ARBA00022694"/>
    </source>
</evidence>
<dbReference type="EC" id="2.7.7.56" evidence="7"/>
<dbReference type="CDD" id="cd11362">
    <property type="entry name" value="RNase_PH_bact"/>
    <property type="match status" value="1"/>
</dbReference>
<keyword evidence="11" id="KW-1185">Reference proteome</keyword>
<dbReference type="InterPro" id="IPR015847">
    <property type="entry name" value="ExoRNase_PH_dom2"/>
</dbReference>
<comment type="function">
    <text evidence="7">Phosphorolytic 3'-5' exoribonuclease that plays an important role in tRNA 3'-end maturation. Removes nucleotide residues following the 3'-CCA terminus of tRNAs; can also add nucleotides to the ends of RNA molecules by using nucleoside diphosphates as substrates, but this may not be physiologically important. Probably plays a role in initiation of 16S rRNA degradation (leading to ribosome degradation) during starvation.</text>
</comment>
<dbReference type="InterPro" id="IPR027408">
    <property type="entry name" value="PNPase/RNase_PH_dom_sf"/>
</dbReference>
<feature type="binding site" evidence="7">
    <location>
        <position position="87"/>
    </location>
    <ligand>
        <name>phosphate</name>
        <dbReference type="ChEBI" id="CHEBI:43474"/>
        <note>substrate</note>
    </ligand>
</feature>
<evidence type="ECO:0000256" key="6">
    <source>
        <dbReference type="ARBA" id="ARBA00022884"/>
    </source>
</evidence>
<dbReference type="SUPFAM" id="SSF55666">
    <property type="entry name" value="Ribonuclease PH domain 2-like"/>
    <property type="match status" value="1"/>
</dbReference>
<dbReference type="Gene3D" id="3.30.230.70">
    <property type="entry name" value="GHMP Kinase, N-terminal domain"/>
    <property type="match status" value="1"/>
</dbReference>
<evidence type="ECO:0000256" key="3">
    <source>
        <dbReference type="ARBA" id="ARBA00022555"/>
    </source>
</evidence>
<comment type="similarity">
    <text evidence="1 7">Belongs to the RNase PH family.</text>
</comment>
<dbReference type="InterPro" id="IPR001247">
    <property type="entry name" value="ExoRNase_PH_dom1"/>
</dbReference>
<reference evidence="10 11" key="1">
    <citation type="journal article" date="2021" name="Angew. Chem. Int. Ed. Engl.">
        <title>A novel family of nonribosomal peptides modulate collective behavior in Pseudovibrio bacteria isolated from marine sponges.</title>
        <authorList>
            <person name="Ioca L.P."/>
            <person name="Dai Y."/>
            <person name="Kunakom S."/>
            <person name="Diaz-Espinosa J."/>
            <person name="Krunic A."/>
            <person name="Crnkovic C.M."/>
            <person name="Orjala J."/>
            <person name="Sanchez L.M."/>
            <person name="Ferreira A.G."/>
            <person name="Berlinck R.G.S."/>
            <person name="Eustaquio A.S."/>
        </authorList>
    </citation>
    <scope>NUCLEOTIDE SEQUENCE [LARGE SCALE GENOMIC DNA]</scope>
    <source>
        <strain evidence="10 11">Ab134</strain>
    </source>
</reference>
<evidence type="ECO:0000256" key="7">
    <source>
        <dbReference type="HAMAP-Rule" id="MF_00564"/>
    </source>
</evidence>
<dbReference type="NCBIfam" id="TIGR01966">
    <property type="entry name" value="RNasePH"/>
    <property type="match status" value="1"/>
</dbReference>
<comment type="subunit">
    <text evidence="7">Homohexameric ring arranged as a trimer of dimers.</text>
</comment>
<dbReference type="Pfam" id="PF03725">
    <property type="entry name" value="RNase_PH_C"/>
    <property type="match status" value="1"/>
</dbReference>
<dbReference type="Pfam" id="PF01138">
    <property type="entry name" value="RNase_PH"/>
    <property type="match status" value="1"/>
</dbReference>
<evidence type="ECO:0000256" key="5">
    <source>
        <dbReference type="ARBA" id="ARBA00022695"/>
    </source>
</evidence>
<dbReference type="InterPro" id="IPR018336">
    <property type="entry name" value="RNase_PH_CS"/>
</dbReference>
<sequence>MNRPSKRTPEEMRAVSLERGVAKHAEGSCLIKFGDTHVLCTASLEERVPPWLRGQNRGWVTAEYGMLPRATHDRMRRESSAGKQSGRTQEIQRLIGRSLRAVVDLGALGERQITVDCDVIQADGGTRTASITGAWVALHDCLKWMEARDMVKTDKVLKDHIAAISCGIYEGTPVADLDYAEDSSADTDANFVMTGKGGIVEIQGTAEGEPFSEEELGQLMGLAKQSISKLVELQKLTVL</sequence>
<keyword evidence="6" id="KW-0694">RNA-binding</keyword>
<evidence type="ECO:0000313" key="11">
    <source>
        <dbReference type="Proteomes" id="UP000680706"/>
    </source>
</evidence>
<dbReference type="Proteomes" id="UP000680706">
    <property type="component" value="Chromosome"/>
</dbReference>
<dbReference type="PANTHER" id="PTHR11953:SF0">
    <property type="entry name" value="EXOSOME COMPLEX COMPONENT RRP41"/>
    <property type="match status" value="1"/>
</dbReference>
<evidence type="ECO:0000256" key="2">
    <source>
        <dbReference type="ARBA" id="ARBA00022552"/>
    </source>
</evidence>
<dbReference type="InterPro" id="IPR002381">
    <property type="entry name" value="RNase_PH_bac-type"/>
</dbReference>
<evidence type="ECO:0000313" key="10">
    <source>
        <dbReference type="EMBL" id="QUS55880.1"/>
    </source>
</evidence>
<accession>A0ABX8ALB5</accession>
<evidence type="ECO:0000259" key="8">
    <source>
        <dbReference type="Pfam" id="PF01138"/>
    </source>
</evidence>
<keyword evidence="5 7" id="KW-0548">Nucleotidyltransferase</keyword>
<feature type="domain" description="Exoribonuclease phosphorolytic" evidence="8">
    <location>
        <begin position="11"/>
        <end position="141"/>
    </location>
</feature>
<dbReference type="EMBL" id="CP074126">
    <property type="protein sequence ID" value="QUS55880.1"/>
    <property type="molecule type" value="Genomic_DNA"/>
</dbReference>
<gene>
    <name evidence="7 10" type="primary">rph</name>
    <name evidence="10" type="ORF">KGB56_21790</name>
</gene>
<feature type="domain" description="Exoribonuclease phosphorolytic" evidence="9">
    <location>
        <begin position="161"/>
        <end position="225"/>
    </location>
</feature>
<dbReference type="InterPro" id="IPR050080">
    <property type="entry name" value="RNase_PH"/>
</dbReference>
<name>A0ABX8ALB5_9HYPH</name>
<dbReference type="PANTHER" id="PTHR11953">
    <property type="entry name" value="EXOSOME COMPLEX COMPONENT"/>
    <property type="match status" value="1"/>
</dbReference>
<dbReference type="PROSITE" id="PS01277">
    <property type="entry name" value="RIBONUCLEASE_PH"/>
    <property type="match status" value="1"/>
</dbReference>
<keyword evidence="3 7" id="KW-0820">tRNA-binding</keyword>
<dbReference type="InterPro" id="IPR020568">
    <property type="entry name" value="Ribosomal_Su5_D2-typ_SF"/>
</dbReference>
<evidence type="ECO:0000259" key="9">
    <source>
        <dbReference type="Pfam" id="PF03725"/>
    </source>
</evidence>